<gene>
    <name evidence="2" type="ORF">AOE01nite_03550</name>
</gene>
<sequence length="75" mass="7702">MLMNTIETHRQIRDGNPAARRTLRMAVASVTLLALAACNTVSGAGKDVSSIGHNVSRGANAAQQGITNTTGASSH</sequence>
<evidence type="ECO:0000313" key="3">
    <source>
        <dbReference type="Proteomes" id="UP000321746"/>
    </source>
</evidence>
<comment type="caution">
    <text evidence="2">The sequence shown here is derived from an EMBL/GenBank/DDBJ whole genome shotgun (WGS) entry which is preliminary data.</text>
</comment>
<reference evidence="2 3" key="1">
    <citation type="submission" date="2019-07" db="EMBL/GenBank/DDBJ databases">
        <title>Whole genome shotgun sequence of Acetobacter oeni NBRC 105207.</title>
        <authorList>
            <person name="Hosoyama A."/>
            <person name="Uohara A."/>
            <person name="Ohji S."/>
            <person name="Ichikawa N."/>
        </authorList>
    </citation>
    <scope>NUCLEOTIDE SEQUENCE [LARGE SCALE GENOMIC DNA]</scope>
    <source>
        <strain evidence="2 3">NBRC 105207</strain>
    </source>
</reference>
<evidence type="ECO:0000313" key="2">
    <source>
        <dbReference type="EMBL" id="GEN62131.1"/>
    </source>
</evidence>
<feature type="chain" id="PRO_5021954296" description="Entericidin" evidence="1">
    <location>
        <begin position="37"/>
        <end position="75"/>
    </location>
</feature>
<dbReference type="AlphaFoldDB" id="A0A511XGV1"/>
<organism evidence="2 3">
    <name type="scientific">Acetobacter oeni</name>
    <dbReference type="NCBI Taxonomy" id="304077"/>
    <lineage>
        <taxon>Bacteria</taxon>
        <taxon>Pseudomonadati</taxon>
        <taxon>Pseudomonadota</taxon>
        <taxon>Alphaproteobacteria</taxon>
        <taxon>Acetobacterales</taxon>
        <taxon>Acetobacteraceae</taxon>
        <taxon>Acetobacter</taxon>
    </lineage>
</organism>
<feature type="signal peptide" evidence="1">
    <location>
        <begin position="1"/>
        <end position="36"/>
    </location>
</feature>
<accession>A0A511XGV1</accession>
<name>A0A511XGV1_9PROT</name>
<dbReference type="Proteomes" id="UP000321746">
    <property type="component" value="Unassembled WGS sequence"/>
</dbReference>
<protein>
    <recommendedName>
        <fullName evidence="4">Entericidin</fullName>
    </recommendedName>
</protein>
<proteinExistence type="predicted"/>
<evidence type="ECO:0000256" key="1">
    <source>
        <dbReference type="SAM" id="SignalP"/>
    </source>
</evidence>
<keyword evidence="3" id="KW-1185">Reference proteome</keyword>
<evidence type="ECO:0008006" key="4">
    <source>
        <dbReference type="Google" id="ProtNLM"/>
    </source>
</evidence>
<keyword evidence="1" id="KW-0732">Signal</keyword>
<dbReference type="EMBL" id="BJYG01000002">
    <property type="protein sequence ID" value="GEN62131.1"/>
    <property type="molecule type" value="Genomic_DNA"/>
</dbReference>